<feature type="transmembrane region" description="Helical" evidence="5">
    <location>
        <begin position="44"/>
        <end position="66"/>
    </location>
</feature>
<sequence>MTPLRWSLRLRILLFFVALWAAASLAVAGALWLGWARGGGSGGFVLAGVASAFALMGLSAAVWRLFDAHVAVPVERLAAGLRAGAHGGTGPDRETAKFLGDLGDAAAEAADRLGAAELTAAKRVAETTAALSAERERLTALLSELPVATVLIGADRRIALYDGQAAALLARAGVPRLGAPITDYLEGAPIEAAYAAAATGEARFEAVLARSTTRAPARLRRLDGDGSALLILDETAALAPEDARPIVYDFTLLERAPEPVLEHRALRDLACVVLDTETTGLDPERDALVQIAAVRVLGAKPVPGERFETLVNPGRRIPPTATRVHGIGDAHVAEAPDVAEAVARLGDFARDAVIVAHNAPFDLRFLTRAGGDWRHPVLDTVLLSAVLFGTGEAHSLDALCARLGVEIPEDRRHTAMGDTEATAEAFCRMLPMLEAKGLTTFGDVVAETRRHGRLLADLNAAPARA</sequence>
<dbReference type="NCBIfam" id="TIGR00573">
    <property type="entry name" value="dnaq"/>
    <property type="match status" value="1"/>
</dbReference>
<evidence type="ECO:0000256" key="1">
    <source>
        <dbReference type="ARBA" id="ARBA00012417"/>
    </source>
</evidence>
<dbReference type="InterPro" id="IPR036397">
    <property type="entry name" value="RNaseH_sf"/>
</dbReference>
<comment type="caution">
    <text evidence="7">The sequence shown here is derived from an EMBL/GenBank/DDBJ whole genome shotgun (WGS) entry which is preliminary data.</text>
</comment>
<dbReference type="OrthoDB" id="9804290at2"/>
<evidence type="ECO:0000259" key="6">
    <source>
        <dbReference type="SMART" id="SM00479"/>
    </source>
</evidence>
<evidence type="ECO:0000256" key="5">
    <source>
        <dbReference type="SAM" id="Phobius"/>
    </source>
</evidence>
<dbReference type="FunFam" id="3.30.420.10:FF:000045">
    <property type="entry name" value="3'-5' exonuclease DinG"/>
    <property type="match status" value="1"/>
</dbReference>
<dbReference type="GO" id="GO:0003677">
    <property type="term" value="F:DNA binding"/>
    <property type="evidence" value="ECO:0007669"/>
    <property type="project" value="InterPro"/>
</dbReference>
<dbReference type="EMBL" id="QOHR01000008">
    <property type="protein sequence ID" value="REC57040.1"/>
    <property type="molecule type" value="Genomic_DNA"/>
</dbReference>
<reference evidence="7 8" key="1">
    <citation type="journal article" date="2017" name="Int. J. Syst. Evol. Microbiol.">
        <title>Rhodosalinus sediminis gen. nov., sp. nov., isolated from marine saltern.</title>
        <authorList>
            <person name="Guo L.Y."/>
            <person name="Ling S.K."/>
            <person name="Li C.M."/>
            <person name="Chen G.J."/>
            <person name="Du Z.J."/>
        </authorList>
    </citation>
    <scope>NUCLEOTIDE SEQUENCE [LARGE SCALE GENOMIC DNA]</scope>
    <source>
        <strain evidence="7 8">WDN1C137</strain>
    </source>
</reference>
<keyword evidence="7" id="KW-0269">Exonuclease</keyword>
<keyword evidence="5" id="KW-0472">Membrane</keyword>
<dbReference type="InterPro" id="IPR013520">
    <property type="entry name" value="Ribonucl_H"/>
</dbReference>
<dbReference type="PANTHER" id="PTHR30231">
    <property type="entry name" value="DNA POLYMERASE III SUBUNIT EPSILON"/>
    <property type="match status" value="1"/>
</dbReference>
<dbReference type="GO" id="GO:0008408">
    <property type="term" value="F:3'-5' exonuclease activity"/>
    <property type="evidence" value="ECO:0007669"/>
    <property type="project" value="TreeGrafter"/>
</dbReference>
<dbReference type="SMART" id="SM00479">
    <property type="entry name" value="EXOIII"/>
    <property type="match status" value="1"/>
</dbReference>
<evidence type="ECO:0000256" key="2">
    <source>
        <dbReference type="ARBA" id="ARBA00025483"/>
    </source>
</evidence>
<comment type="catalytic activity">
    <reaction evidence="4">
        <text>DNA(n) + a 2'-deoxyribonucleoside 5'-triphosphate = DNA(n+1) + diphosphate</text>
        <dbReference type="Rhea" id="RHEA:22508"/>
        <dbReference type="Rhea" id="RHEA-COMP:17339"/>
        <dbReference type="Rhea" id="RHEA-COMP:17340"/>
        <dbReference type="ChEBI" id="CHEBI:33019"/>
        <dbReference type="ChEBI" id="CHEBI:61560"/>
        <dbReference type="ChEBI" id="CHEBI:173112"/>
        <dbReference type="EC" id="2.7.7.7"/>
    </reaction>
</comment>
<dbReference type="Gene3D" id="3.30.420.10">
    <property type="entry name" value="Ribonuclease H-like superfamily/Ribonuclease H"/>
    <property type="match status" value="1"/>
</dbReference>
<comment type="subunit">
    <text evidence="3">DNA polymerase III contains a core (composed of alpha, epsilon and theta chains) that associates with a tau subunit. This core dimerizes to form the POLIII' complex. PolIII' associates with the gamma complex (composed of gamma, delta, delta', psi and chi chains) and with the beta chain to form the complete DNA polymerase III complex.</text>
</comment>
<dbReference type="SUPFAM" id="SSF53098">
    <property type="entry name" value="Ribonuclease H-like"/>
    <property type="match status" value="1"/>
</dbReference>
<dbReference type="PANTHER" id="PTHR30231:SF41">
    <property type="entry name" value="DNA POLYMERASE III SUBUNIT EPSILON"/>
    <property type="match status" value="1"/>
</dbReference>
<accession>A0A3D9BU38</accession>
<keyword evidence="5" id="KW-0812">Transmembrane</keyword>
<dbReference type="InterPro" id="IPR012337">
    <property type="entry name" value="RNaseH-like_sf"/>
</dbReference>
<comment type="function">
    <text evidence="2">DNA polymerase III is a complex, multichain enzyme responsible for most of the replicative synthesis in bacteria. The epsilon subunit contain the editing function and is a proofreading 3'-5' exonuclease.</text>
</comment>
<organism evidence="7 8">
    <name type="scientific">Rhodosalinus sediminis</name>
    <dbReference type="NCBI Taxonomy" id="1940533"/>
    <lineage>
        <taxon>Bacteria</taxon>
        <taxon>Pseudomonadati</taxon>
        <taxon>Pseudomonadota</taxon>
        <taxon>Alphaproteobacteria</taxon>
        <taxon>Rhodobacterales</taxon>
        <taxon>Paracoccaceae</taxon>
        <taxon>Rhodosalinus</taxon>
    </lineage>
</organism>
<dbReference type="GO" id="GO:0003887">
    <property type="term" value="F:DNA-directed DNA polymerase activity"/>
    <property type="evidence" value="ECO:0007669"/>
    <property type="project" value="UniProtKB-EC"/>
</dbReference>
<dbReference type="CDD" id="cd06127">
    <property type="entry name" value="DEDDh"/>
    <property type="match status" value="1"/>
</dbReference>
<keyword evidence="7" id="KW-0378">Hydrolase</keyword>
<proteinExistence type="predicted"/>
<keyword evidence="5" id="KW-1133">Transmembrane helix</keyword>
<dbReference type="EC" id="2.7.7.7" evidence="1"/>
<gene>
    <name evidence="7" type="ORF">DRV84_08070</name>
</gene>
<dbReference type="Pfam" id="PF00929">
    <property type="entry name" value="RNase_T"/>
    <property type="match status" value="1"/>
</dbReference>
<evidence type="ECO:0000313" key="8">
    <source>
        <dbReference type="Proteomes" id="UP000257131"/>
    </source>
</evidence>
<name>A0A3D9BU38_9RHOB</name>
<keyword evidence="7" id="KW-0540">Nuclease</keyword>
<keyword evidence="8" id="KW-1185">Reference proteome</keyword>
<dbReference type="RefSeq" id="WP_115979377.1">
    <property type="nucleotide sequence ID" value="NZ_QOHR01000008.1"/>
</dbReference>
<dbReference type="AlphaFoldDB" id="A0A3D9BU38"/>
<evidence type="ECO:0000256" key="3">
    <source>
        <dbReference type="ARBA" id="ARBA00026073"/>
    </source>
</evidence>
<dbReference type="GO" id="GO:0045004">
    <property type="term" value="P:DNA replication proofreading"/>
    <property type="evidence" value="ECO:0007669"/>
    <property type="project" value="TreeGrafter"/>
</dbReference>
<dbReference type="Proteomes" id="UP000257131">
    <property type="component" value="Unassembled WGS sequence"/>
</dbReference>
<dbReference type="InterPro" id="IPR006054">
    <property type="entry name" value="DnaQ"/>
</dbReference>
<protein>
    <recommendedName>
        <fullName evidence="1">DNA-directed DNA polymerase</fullName>
        <ecNumber evidence="1">2.7.7.7</ecNumber>
    </recommendedName>
</protein>
<feature type="domain" description="Exonuclease" evidence="6">
    <location>
        <begin position="270"/>
        <end position="435"/>
    </location>
</feature>
<evidence type="ECO:0000313" key="7">
    <source>
        <dbReference type="EMBL" id="REC57040.1"/>
    </source>
</evidence>
<dbReference type="GO" id="GO:0005829">
    <property type="term" value="C:cytosol"/>
    <property type="evidence" value="ECO:0007669"/>
    <property type="project" value="TreeGrafter"/>
</dbReference>
<evidence type="ECO:0000256" key="4">
    <source>
        <dbReference type="ARBA" id="ARBA00049244"/>
    </source>
</evidence>